<dbReference type="CDD" id="cd03801">
    <property type="entry name" value="GT4_PimA-like"/>
    <property type="match status" value="1"/>
</dbReference>
<dbReference type="GO" id="GO:0016757">
    <property type="term" value="F:glycosyltransferase activity"/>
    <property type="evidence" value="ECO:0007669"/>
    <property type="project" value="InterPro"/>
</dbReference>
<feature type="domain" description="Glycosyl transferase family 1" evidence="1">
    <location>
        <begin position="207"/>
        <end position="362"/>
    </location>
</feature>
<feature type="domain" description="Glycosyltransferase subfamily 4-like N-terminal" evidence="2">
    <location>
        <begin position="36"/>
        <end position="191"/>
    </location>
</feature>
<reference evidence="4" key="1">
    <citation type="submission" date="2015-05" db="EMBL/GenBank/DDBJ databases">
        <title>Complete genome sequence of Halanaeroarchaeum sulfurireducens type strain M27-SA2, a sulfate-reducer haloarchaeon from marine anoxic lake Medee.</title>
        <authorList>
            <person name="Messina E."/>
            <person name="Kublanov I.V."/>
            <person name="Toshchakov S."/>
            <person name="Arcadi E."/>
            <person name="La Spada G."/>
            <person name="La Cono V."/>
            <person name="Yakimov M.M."/>
        </authorList>
    </citation>
    <scope>NUCLEOTIDE SEQUENCE [LARGE SCALE GENOMIC DNA]</scope>
    <source>
        <strain evidence="4">M27-SA2</strain>
    </source>
</reference>
<evidence type="ECO:0000313" key="4">
    <source>
        <dbReference type="Proteomes" id="UP000060390"/>
    </source>
</evidence>
<sequence length="384" mass="42735">MRDLDENIYLLITVMSSSMSQSLRVLIATIDYPPPPGGIQTVTKNLESGLKKIGHKSTVLYLDGETNERSIRDLFPHPKRIYGVKSLSRRDYVYMNSLYNKTVEYIEKFNPHVVHAMHINNWSAMIAAADQDIPTVLSTHALELKNESLARTAVGDANLIHTPSEFTSVLIKDIQPNAESYIVPPPIDLDKYQSNPISEEISGQSGPVVSMARFVDRKNIETVIEAWETIDQSVKNGRSLIIVGDGPNRSKIESRVCNSTEIHLTGWISEEQKQQLLSEASGFVLVPRRDGYDVEGFGIVYIEAQASRTPIVGSKRGGVPEAVGNAGILVDDENDPQEVATAIETILTDETVRTKILEAAENRVNKFDLEEISDRHVHAYQQLL</sequence>
<keyword evidence="3" id="KW-0808">Transferase</keyword>
<dbReference type="InterPro" id="IPR001296">
    <property type="entry name" value="Glyco_trans_1"/>
</dbReference>
<dbReference type="PANTHER" id="PTHR45947">
    <property type="entry name" value="SULFOQUINOVOSYL TRANSFERASE SQD2"/>
    <property type="match status" value="1"/>
</dbReference>
<dbReference type="KEGG" id="hsf:HLASA_0934"/>
<evidence type="ECO:0000259" key="2">
    <source>
        <dbReference type="Pfam" id="PF13439"/>
    </source>
</evidence>
<dbReference type="STRING" id="1604004.HLASA_0934"/>
<dbReference type="Pfam" id="PF00534">
    <property type="entry name" value="Glycos_transf_1"/>
    <property type="match status" value="1"/>
</dbReference>
<evidence type="ECO:0000259" key="1">
    <source>
        <dbReference type="Pfam" id="PF00534"/>
    </source>
</evidence>
<dbReference type="InterPro" id="IPR028098">
    <property type="entry name" value="Glyco_trans_4-like_N"/>
</dbReference>
<dbReference type="PANTHER" id="PTHR45947:SF13">
    <property type="entry name" value="TRANSFERASE"/>
    <property type="match status" value="1"/>
</dbReference>
<accession>A0A0N7FTK7</accession>
<organism evidence="3 4">
    <name type="scientific">Halanaeroarchaeum sulfurireducens</name>
    <dbReference type="NCBI Taxonomy" id="1604004"/>
    <lineage>
        <taxon>Archaea</taxon>
        <taxon>Methanobacteriati</taxon>
        <taxon>Methanobacteriota</taxon>
        <taxon>Stenosarchaea group</taxon>
        <taxon>Halobacteria</taxon>
        <taxon>Halobacteriales</taxon>
        <taxon>Halobacteriaceae</taxon>
        <taxon>Halanaeroarchaeum</taxon>
    </lineage>
</organism>
<dbReference type="PATRIC" id="fig|1604004.5.peg.984"/>
<protein>
    <submittedName>
        <fullName evidence="3">Group 1 glycosyl transferase</fullName>
    </submittedName>
</protein>
<proteinExistence type="predicted"/>
<name>A0A0N7FTK7_9EURY</name>
<dbReference type="Gene3D" id="3.40.50.2000">
    <property type="entry name" value="Glycogen Phosphorylase B"/>
    <property type="match status" value="2"/>
</dbReference>
<dbReference type="Proteomes" id="UP000060390">
    <property type="component" value="Chromosome"/>
</dbReference>
<dbReference type="InterPro" id="IPR050194">
    <property type="entry name" value="Glycosyltransferase_grp1"/>
</dbReference>
<dbReference type="EMBL" id="CP011564">
    <property type="protein sequence ID" value="ALG81831.1"/>
    <property type="molecule type" value="Genomic_DNA"/>
</dbReference>
<evidence type="ECO:0000313" key="3">
    <source>
        <dbReference type="EMBL" id="ALG81831.1"/>
    </source>
</evidence>
<dbReference type="AlphaFoldDB" id="A0A0N7FTK7"/>
<gene>
    <name evidence="3" type="ORF">HLASA_0934</name>
</gene>
<dbReference type="Pfam" id="PF13439">
    <property type="entry name" value="Glyco_transf_4"/>
    <property type="match status" value="1"/>
</dbReference>
<dbReference type="SUPFAM" id="SSF53756">
    <property type="entry name" value="UDP-Glycosyltransferase/glycogen phosphorylase"/>
    <property type="match status" value="1"/>
</dbReference>
<reference evidence="3 4" key="2">
    <citation type="journal article" date="2016" name="Stand. Genomic Sci.">
        <title>Complete genome sequence of 'Halanaeroarchaeum sulfurireducens' M27-SA2, a sulfur-reducing and acetate-oxidizing haloarchaeon from the deep-sea hypersaline anoxic lake Medee.</title>
        <authorList>
            <person name="Messina E."/>
            <person name="Sorokin D.Y."/>
            <person name="Kublanov I.V."/>
            <person name="Toshchakov S."/>
            <person name="Lopatina A."/>
            <person name="Arcadi E."/>
            <person name="Smedile F."/>
            <person name="La Spada G."/>
            <person name="La Cono V."/>
            <person name="Yakimov M.M."/>
        </authorList>
    </citation>
    <scope>NUCLEOTIDE SEQUENCE [LARGE SCALE GENOMIC DNA]</scope>
    <source>
        <strain evidence="3 4">M27-SA2</strain>
    </source>
</reference>